<evidence type="ECO:0000313" key="3">
    <source>
        <dbReference type="Proteomes" id="UP001596957"/>
    </source>
</evidence>
<dbReference type="InterPro" id="IPR001173">
    <property type="entry name" value="Glyco_trans_2-like"/>
</dbReference>
<proteinExistence type="predicted"/>
<dbReference type="Pfam" id="PF00535">
    <property type="entry name" value="Glycos_transf_2"/>
    <property type="match status" value="1"/>
</dbReference>
<accession>A0ABW2VDX7</accession>
<protein>
    <submittedName>
        <fullName evidence="2">Glycosyltransferase family 2 protein</fullName>
        <ecNumber evidence="2">2.4.-.-</ecNumber>
    </submittedName>
</protein>
<keyword evidence="2" id="KW-0808">Transferase</keyword>
<dbReference type="Gene3D" id="3.90.550.10">
    <property type="entry name" value="Spore Coat Polysaccharide Biosynthesis Protein SpsA, Chain A"/>
    <property type="match status" value="1"/>
</dbReference>
<comment type="caution">
    <text evidence="2">The sequence shown here is derived from an EMBL/GenBank/DDBJ whole genome shotgun (WGS) entry which is preliminary data.</text>
</comment>
<keyword evidence="2" id="KW-0328">Glycosyltransferase</keyword>
<dbReference type="GO" id="GO:0016757">
    <property type="term" value="F:glycosyltransferase activity"/>
    <property type="evidence" value="ECO:0007669"/>
    <property type="project" value="UniProtKB-KW"/>
</dbReference>
<name>A0ABW2VDX7_9ACTN</name>
<reference evidence="3" key="1">
    <citation type="journal article" date="2019" name="Int. J. Syst. Evol. Microbiol.">
        <title>The Global Catalogue of Microorganisms (GCM) 10K type strain sequencing project: providing services to taxonomists for standard genome sequencing and annotation.</title>
        <authorList>
            <consortium name="The Broad Institute Genomics Platform"/>
            <consortium name="The Broad Institute Genome Sequencing Center for Infectious Disease"/>
            <person name="Wu L."/>
            <person name="Ma J."/>
        </authorList>
    </citation>
    <scope>NUCLEOTIDE SEQUENCE [LARGE SCALE GENOMIC DNA]</scope>
    <source>
        <strain evidence="3">CGMCC 4.7198</strain>
    </source>
</reference>
<feature type="domain" description="Glycosyltransferase 2-like" evidence="1">
    <location>
        <begin position="48"/>
        <end position="143"/>
    </location>
</feature>
<sequence length="315" mass="34152">MHSVLIAVPTLGVRPLTSLLGELSRQAAEVGPQYAAEIVLLDNSADGIVRLDDSADGFVDGSEAAAAHGAHYRRVTRRGYSQVRNAALDMAAEYDVLIFIDDDEVPLGGWLQAHLQGAERYGADVVLGPVRAVVPPGSPRWLAGGSTLRCEDFPSDGPMGRGVVPLTNNTLVRMATVQKIELRFEEDFDLFGGEDVVFFSKMAAAGARIVTIGAARVIEFQDPDRLTLKGLMRREYRFGVGTVSVERALQKKWGYLIVRRSAKMARGVARIIGGVTVFRPSTAALGVKDVAFAWGWCTTLFGYLSDPGMRSRLRA</sequence>
<keyword evidence="3" id="KW-1185">Reference proteome</keyword>
<evidence type="ECO:0000259" key="1">
    <source>
        <dbReference type="Pfam" id="PF00535"/>
    </source>
</evidence>
<dbReference type="EC" id="2.4.-.-" evidence="2"/>
<gene>
    <name evidence="2" type="ORF">ACFQZP_13670</name>
</gene>
<dbReference type="RefSeq" id="WP_381300916.1">
    <property type="nucleotide sequence ID" value="NZ_JBHTEC010000001.1"/>
</dbReference>
<dbReference type="EMBL" id="JBHTEC010000001">
    <property type="protein sequence ID" value="MFD0282715.1"/>
    <property type="molecule type" value="Genomic_DNA"/>
</dbReference>
<dbReference type="Proteomes" id="UP001596957">
    <property type="component" value="Unassembled WGS sequence"/>
</dbReference>
<organism evidence="2 3">
    <name type="scientific">Streptomyces lutosisoli</name>
    <dbReference type="NCBI Taxonomy" id="2665721"/>
    <lineage>
        <taxon>Bacteria</taxon>
        <taxon>Bacillati</taxon>
        <taxon>Actinomycetota</taxon>
        <taxon>Actinomycetes</taxon>
        <taxon>Kitasatosporales</taxon>
        <taxon>Streptomycetaceae</taxon>
        <taxon>Streptomyces</taxon>
    </lineage>
</organism>
<dbReference type="InterPro" id="IPR029044">
    <property type="entry name" value="Nucleotide-diphossugar_trans"/>
</dbReference>
<evidence type="ECO:0000313" key="2">
    <source>
        <dbReference type="EMBL" id="MFD0282715.1"/>
    </source>
</evidence>
<dbReference type="SUPFAM" id="SSF53448">
    <property type="entry name" value="Nucleotide-diphospho-sugar transferases"/>
    <property type="match status" value="1"/>
</dbReference>